<dbReference type="Gene3D" id="3.40.1440.10">
    <property type="entry name" value="GIY-YIG endonuclease"/>
    <property type="match status" value="1"/>
</dbReference>
<protein>
    <submittedName>
        <fullName evidence="2">GIY-YIG catalytic domain-containing protein</fullName>
    </submittedName>
</protein>
<dbReference type="AlphaFoldDB" id="A0A1M7ZYK3"/>
<dbReference type="PROSITE" id="PS50164">
    <property type="entry name" value="GIY_YIG"/>
    <property type="match status" value="1"/>
</dbReference>
<dbReference type="OrthoDB" id="1203060at2"/>
<evidence type="ECO:0000313" key="3">
    <source>
        <dbReference type="Proteomes" id="UP000184611"/>
    </source>
</evidence>
<dbReference type="InterPro" id="IPR035901">
    <property type="entry name" value="GIY-YIG_endonuc_sf"/>
</dbReference>
<proteinExistence type="predicted"/>
<reference evidence="3" key="1">
    <citation type="submission" date="2016-12" db="EMBL/GenBank/DDBJ databases">
        <authorList>
            <person name="Varghese N."/>
            <person name="Submissions S."/>
        </authorList>
    </citation>
    <scope>NUCLEOTIDE SEQUENCE [LARGE SCALE GENOMIC DNA]</scope>
    <source>
        <strain evidence="3">DSM 18830</strain>
    </source>
</reference>
<gene>
    <name evidence="2" type="ORF">SAMN05443547_2341</name>
</gene>
<name>A0A1M7ZYK3_9FLAO</name>
<organism evidence="2 3">
    <name type="scientific">Flavobacterium cucumis</name>
    <dbReference type="NCBI Taxonomy" id="416016"/>
    <lineage>
        <taxon>Bacteria</taxon>
        <taxon>Pseudomonadati</taxon>
        <taxon>Bacteroidota</taxon>
        <taxon>Flavobacteriia</taxon>
        <taxon>Flavobacteriales</taxon>
        <taxon>Flavobacteriaceae</taxon>
        <taxon>Flavobacterium</taxon>
    </lineage>
</organism>
<accession>A0A1M7ZYK3</accession>
<dbReference type="SUPFAM" id="SSF82771">
    <property type="entry name" value="GIY-YIG endonuclease"/>
    <property type="match status" value="1"/>
</dbReference>
<evidence type="ECO:0000259" key="1">
    <source>
        <dbReference type="PROSITE" id="PS50164"/>
    </source>
</evidence>
<feature type="domain" description="GIY-YIG" evidence="1">
    <location>
        <begin position="1"/>
        <end position="51"/>
    </location>
</feature>
<dbReference type="Pfam" id="PF01541">
    <property type="entry name" value="GIY-YIG"/>
    <property type="match status" value="1"/>
</dbReference>
<dbReference type="EMBL" id="FRYK01000005">
    <property type="protein sequence ID" value="SHO73962.1"/>
    <property type="molecule type" value="Genomic_DNA"/>
</dbReference>
<keyword evidence="3" id="KW-1185">Reference proteome</keyword>
<sequence>MPYTVYILHSLTKDKYYIGYTADLNARIIRHNQKSKGFTGSTNDWVLEHRF</sequence>
<evidence type="ECO:0000313" key="2">
    <source>
        <dbReference type="EMBL" id="SHO73962.1"/>
    </source>
</evidence>
<dbReference type="InterPro" id="IPR000305">
    <property type="entry name" value="GIY-YIG_endonuc"/>
</dbReference>
<dbReference type="Proteomes" id="UP000184611">
    <property type="component" value="Unassembled WGS sequence"/>
</dbReference>
<dbReference type="RefSeq" id="WP_084530291.1">
    <property type="nucleotide sequence ID" value="NZ_CBCSEA010000023.1"/>
</dbReference>
<dbReference type="STRING" id="416016.SAMN05443547_2341"/>